<proteinExistence type="predicted"/>
<sequence length="571" mass="61726">MALTRRALGGLSLGGGAALTLAACGGNDGEDGGSGKTEIVWAVSSAWASWNENTQAGNNSYGHQAMTPMAAGSGDFDAEAVFHYDDAIFAQAPELVSEAPMQIKYVLNENAQWSDGQPVRVEDFIFQWYSMSGKPEHANQEKALPASIDWGSQIASIEQAEDGSILVTYVDGYSDPEWQFASTIYLPSHVAEAKGFADWQTDPEVMGDAIQYFETTTPTADGEGLIGTGPFKVVDAKLGEYIVYEINENYQGSIKPTIEKLTLRVIEGTEAIVTEMRQGTIDGAWPSEFSEEQNALLAEDPNMSIETYTGSIWIHFDSNVQNEFLADVELRKAVFTAINCQDICDKNYPETGVPQKLNHFFSNENKYFVDHIGPTGQGSGDIAKAAEILTAAGYTGAAEGQTLTTPDGKAVTFNVRYGETNPVRKLAAELAQAQLAQIGIALELVAIPDGELGNVLAEADFDLIIFGWSGSAAFTVQPSQYFETGSGSNYGKYSNPVADEAIAKVRSTFDLDEAAQFANDVDAIVVPDAYTLPVFDEPQAIYWNPQVLEGPLANGYSQSGPLFNVREWKIK</sequence>
<feature type="chain" id="PRO_5018995218" description="Solute-binding protein family 5 domain-containing protein" evidence="1">
    <location>
        <begin position="23"/>
        <end position="571"/>
    </location>
</feature>
<dbReference type="Pfam" id="PF00496">
    <property type="entry name" value="SBP_bac_5"/>
    <property type="match status" value="1"/>
</dbReference>
<keyword evidence="4" id="KW-1185">Reference proteome</keyword>
<gene>
    <name evidence="3" type="ORF">EIW28_10655</name>
</gene>
<dbReference type="OrthoDB" id="7888869at2"/>
<evidence type="ECO:0000313" key="3">
    <source>
        <dbReference type="EMBL" id="RRR99191.1"/>
    </source>
</evidence>
<reference evidence="3 4" key="1">
    <citation type="submission" date="2018-12" db="EMBL/GenBank/DDBJ databases">
        <title>Glycomyces sp. YIM 121974 draft genome.</title>
        <authorList>
            <person name="Li Q."/>
        </authorList>
    </citation>
    <scope>NUCLEOTIDE SEQUENCE [LARGE SCALE GENOMIC DNA]</scope>
    <source>
        <strain evidence="3 4">YIM 121974</strain>
    </source>
</reference>
<dbReference type="AlphaFoldDB" id="A0A426UX41"/>
<name>A0A426UX41_9ACTN</name>
<dbReference type="PANTHER" id="PTHR30290">
    <property type="entry name" value="PERIPLASMIC BINDING COMPONENT OF ABC TRANSPORTER"/>
    <property type="match status" value="1"/>
</dbReference>
<evidence type="ECO:0000256" key="1">
    <source>
        <dbReference type="SAM" id="SignalP"/>
    </source>
</evidence>
<dbReference type="PANTHER" id="PTHR30290:SF65">
    <property type="entry name" value="MONOACYL PHOSPHATIDYLINOSITOL TETRAMANNOSIDE-BINDING PROTEIN LPQW-RELATED"/>
    <property type="match status" value="1"/>
</dbReference>
<organism evidence="3 4">
    <name type="scientific">Glycomyces terrestris</name>
    <dbReference type="NCBI Taxonomy" id="2493553"/>
    <lineage>
        <taxon>Bacteria</taxon>
        <taxon>Bacillati</taxon>
        <taxon>Actinomycetota</taxon>
        <taxon>Actinomycetes</taxon>
        <taxon>Glycomycetales</taxon>
        <taxon>Glycomycetaceae</taxon>
        <taxon>Glycomyces</taxon>
    </lineage>
</organism>
<dbReference type="EMBL" id="RSEB01000003">
    <property type="protein sequence ID" value="RRR99191.1"/>
    <property type="molecule type" value="Genomic_DNA"/>
</dbReference>
<dbReference type="Gene3D" id="3.40.190.10">
    <property type="entry name" value="Periplasmic binding protein-like II"/>
    <property type="match status" value="1"/>
</dbReference>
<protein>
    <recommendedName>
        <fullName evidence="2">Solute-binding protein family 5 domain-containing protein</fullName>
    </recommendedName>
</protein>
<dbReference type="Gene3D" id="3.10.105.10">
    <property type="entry name" value="Dipeptide-binding Protein, Domain 3"/>
    <property type="match status" value="1"/>
</dbReference>
<dbReference type="InterPro" id="IPR000914">
    <property type="entry name" value="SBP_5_dom"/>
</dbReference>
<dbReference type="GO" id="GO:0015833">
    <property type="term" value="P:peptide transport"/>
    <property type="evidence" value="ECO:0007669"/>
    <property type="project" value="TreeGrafter"/>
</dbReference>
<evidence type="ECO:0000313" key="4">
    <source>
        <dbReference type="Proteomes" id="UP000277256"/>
    </source>
</evidence>
<dbReference type="Proteomes" id="UP000277256">
    <property type="component" value="Unassembled WGS sequence"/>
</dbReference>
<feature type="signal peptide" evidence="1">
    <location>
        <begin position="1"/>
        <end position="22"/>
    </location>
</feature>
<feature type="domain" description="Solute-binding protein family 5" evidence="2">
    <location>
        <begin position="96"/>
        <end position="487"/>
    </location>
</feature>
<dbReference type="RefSeq" id="WP_125247709.1">
    <property type="nucleotide sequence ID" value="NZ_RSEB01000003.1"/>
</dbReference>
<evidence type="ECO:0000259" key="2">
    <source>
        <dbReference type="Pfam" id="PF00496"/>
    </source>
</evidence>
<dbReference type="SUPFAM" id="SSF53850">
    <property type="entry name" value="Periplasmic binding protein-like II"/>
    <property type="match status" value="1"/>
</dbReference>
<comment type="caution">
    <text evidence="3">The sequence shown here is derived from an EMBL/GenBank/DDBJ whole genome shotgun (WGS) entry which is preliminary data.</text>
</comment>
<accession>A0A426UX41</accession>
<keyword evidence="1" id="KW-0732">Signal</keyword>
<dbReference type="PROSITE" id="PS51257">
    <property type="entry name" value="PROKAR_LIPOPROTEIN"/>
    <property type="match status" value="1"/>
</dbReference>
<dbReference type="InterPro" id="IPR039424">
    <property type="entry name" value="SBP_5"/>
</dbReference>
<dbReference type="GO" id="GO:1904680">
    <property type="term" value="F:peptide transmembrane transporter activity"/>
    <property type="evidence" value="ECO:0007669"/>
    <property type="project" value="TreeGrafter"/>
</dbReference>